<evidence type="ECO:0000259" key="2">
    <source>
        <dbReference type="Pfam" id="PF04542"/>
    </source>
</evidence>
<dbReference type="Gene3D" id="1.10.1740.10">
    <property type="match status" value="1"/>
</dbReference>
<dbReference type="NCBIfam" id="TIGR02937">
    <property type="entry name" value="sigma70-ECF"/>
    <property type="match status" value="1"/>
</dbReference>
<dbReference type="InterPro" id="IPR032710">
    <property type="entry name" value="NTF2-like_dom_sf"/>
</dbReference>
<dbReference type="InterPro" id="IPR013325">
    <property type="entry name" value="RNA_pol_sigma_r2"/>
</dbReference>
<dbReference type="GO" id="GO:0006352">
    <property type="term" value="P:DNA-templated transcription initiation"/>
    <property type="evidence" value="ECO:0007669"/>
    <property type="project" value="InterPro"/>
</dbReference>
<dbReference type="OrthoDB" id="9794372at2"/>
<reference evidence="4 5" key="1">
    <citation type="submission" date="2015-03" db="EMBL/GenBank/DDBJ databases">
        <title>Genome Sequence of Kiloniella spongiae MEBiC09566, isolated from a marine sponge.</title>
        <authorList>
            <person name="Shao Z."/>
            <person name="Wang L."/>
            <person name="Li X."/>
        </authorList>
    </citation>
    <scope>NUCLEOTIDE SEQUENCE [LARGE SCALE GENOMIC DNA]</scope>
    <source>
        <strain evidence="4 5">MEBiC09566</strain>
    </source>
</reference>
<dbReference type="InterPro" id="IPR013324">
    <property type="entry name" value="RNA_pol_sigma_r3/r4-like"/>
</dbReference>
<dbReference type="EMBL" id="LAQL01000006">
    <property type="protein sequence ID" value="KLN60741.1"/>
    <property type="molecule type" value="Genomic_DNA"/>
</dbReference>
<accession>A0A0H2MEU8</accession>
<evidence type="ECO:0008006" key="6">
    <source>
        <dbReference type="Google" id="ProtNLM"/>
    </source>
</evidence>
<comment type="caution">
    <text evidence="4">The sequence shown here is derived from an EMBL/GenBank/DDBJ whole genome shotgun (WGS) entry which is preliminary data.</text>
</comment>
<evidence type="ECO:0000259" key="3">
    <source>
        <dbReference type="Pfam" id="PF08281"/>
    </source>
</evidence>
<protein>
    <recommendedName>
        <fullName evidence="6">RNA polymerase subunit sigma-24</fullName>
    </recommendedName>
</protein>
<dbReference type="GO" id="GO:0016987">
    <property type="term" value="F:sigma factor activity"/>
    <property type="evidence" value="ECO:0007669"/>
    <property type="project" value="InterPro"/>
</dbReference>
<comment type="subunit">
    <text evidence="1">Interacts transiently with the RNA polymerase catalytic core formed by RpoA, RpoB, RpoC and RpoZ (2 alpha, 1 beta, 1 beta' and 1 omega subunit) to form the RNA polymerase holoenzyme that can initiate transcription.</text>
</comment>
<feature type="domain" description="RNA polymerase sigma factor 70 region 4 type 2" evidence="3">
    <location>
        <begin position="109"/>
        <end position="158"/>
    </location>
</feature>
<organism evidence="4 5">
    <name type="scientific">Kiloniella spongiae</name>
    <dbReference type="NCBI Taxonomy" id="1489064"/>
    <lineage>
        <taxon>Bacteria</taxon>
        <taxon>Pseudomonadati</taxon>
        <taxon>Pseudomonadota</taxon>
        <taxon>Alphaproteobacteria</taxon>
        <taxon>Rhodospirillales</taxon>
        <taxon>Kiloniellaceae</taxon>
        <taxon>Kiloniella</taxon>
    </lineage>
</organism>
<dbReference type="InterPro" id="IPR014284">
    <property type="entry name" value="RNA_pol_sigma-70_dom"/>
</dbReference>
<dbReference type="RefSeq" id="WP_047763955.1">
    <property type="nucleotide sequence ID" value="NZ_LAQL01000006.1"/>
</dbReference>
<dbReference type="InterPro" id="IPR007627">
    <property type="entry name" value="RNA_pol_sigma70_r2"/>
</dbReference>
<dbReference type="STRING" id="1489064.WH96_09630"/>
<evidence type="ECO:0000256" key="1">
    <source>
        <dbReference type="ARBA" id="ARBA00011344"/>
    </source>
</evidence>
<dbReference type="InterPro" id="IPR013249">
    <property type="entry name" value="RNA_pol_sigma70_r4_t2"/>
</dbReference>
<dbReference type="SUPFAM" id="SSF54427">
    <property type="entry name" value="NTF2-like"/>
    <property type="match status" value="1"/>
</dbReference>
<dbReference type="GO" id="GO:0003677">
    <property type="term" value="F:DNA binding"/>
    <property type="evidence" value="ECO:0007669"/>
    <property type="project" value="InterPro"/>
</dbReference>
<dbReference type="Pfam" id="PF04542">
    <property type="entry name" value="Sigma70_r2"/>
    <property type="match status" value="1"/>
</dbReference>
<dbReference type="NCBIfam" id="NF007214">
    <property type="entry name" value="PRK09636.1"/>
    <property type="match status" value="1"/>
</dbReference>
<dbReference type="PANTHER" id="PTHR30173:SF36">
    <property type="entry name" value="ECF RNA POLYMERASE SIGMA FACTOR SIGJ"/>
    <property type="match status" value="1"/>
</dbReference>
<dbReference type="SUPFAM" id="SSF88946">
    <property type="entry name" value="Sigma2 domain of RNA polymerase sigma factors"/>
    <property type="match status" value="1"/>
</dbReference>
<evidence type="ECO:0000313" key="4">
    <source>
        <dbReference type="EMBL" id="KLN60741.1"/>
    </source>
</evidence>
<name>A0A0H2MEU8_9PROT</name>
<dbReference type="Gene3D" id="1.10.10.10">
    <property type="entry name" value="Winged helix-like DNA-binding domain superfamily/Winged helix DNA-binding domain"/>
    <property type="match status" value="1"/>
</dbReference>
<dbReference type="PATRIC" id="fig|1489064.4.peg.3212"/>
<dbReference type="Proteomes" id="UP000035444">
    <property type="component" value="Unassembled WGS sequence"/>
</dbReference>
<dbReference type="InterPro" id="IPR052704">
    <property type="entry name" value="ECF_Sigma-70_Domain"/>
</dbReference>
<evidence type="ECO:0000313" key="5">
    <source>
        <dbReference type="Proteomes" id="UP000035444"/>
    </source>
</evidence>
<dbReference type="SUPFAM" id="SSF88659">
    <property type="entry name" value="Sigma3 and sigma4 domains of RNA polymerase sigma factors"/>
    <property type="match status" value="1"/>
</dbReference>
<gene>
    <name evidence="4" type="ORF">WH96_09630</name>
</gene>
<dbReference type="PANTHER" id="PTHR30173">
    <property type="entry name" value="SIGMA 19 FACTOR"/>
    <property type="match status" value="1"/>
</dbReference>
<feature type="domain" description="RNA polymerase sigma-70 region 2" evidence="2">
    <location>
        <begin position="10"/>
        <end position="74"/>
    </location>
</feature>
<sequence length="305" mass="34093">MTLENKTDIFEQSRPRLTGLAYRLLGSVSDAQDIVQDTYLKWVSYSGPEIENSAGWLSRVCTNRCLDQLKSANRQKLDYIGSWIPDQIQTEFEASAEEQLEIASSLTTAFLLLLERLTPKERAAYLLHDVFSVSFDEVARILDMQSANCRKLAARAREYVAKNNVRHVPEKQHQEKLLKAFQGAIKTGDVEILGTMLRADSDLRADSGGKVQAVRDVIVGDDAICRFVQDILSHAWSEMTIRTQVLNGTLALLIVDEGNVHAALSFGYDAKDKISQIYIMRHPEKLQQMTSARGVLSTSGAISWG</sequence>
<keyword evidence="5" id="KW-1185">Reference proteome</keyword>
<dbReference type="AlphaFoldDB" id="A0A0H2MEU8"/>
<dbReference type="InterPro" id="IPR036388">
    <property type="entry name" value="WH-like_DNA-bd_sf"/>
</dbReference>
<dbReference type="Pfam" id="PF08281">
    <property type="entry name" value="Sigma70_r4_2"/>
    <property type="match status" value="1"/>
</dbReference>
<proteinExistence type="predicted"/>